<keyword evidence="5" id="KW-0233">DNA recombination</keyword>
<comment type="similarity">
    <text evidence="2">Belongs to the 'phage' integrase family.</text>
</comment>
<dbReference type="Pfam" id="PF14659">
    <property type="entry name" value="Phage_int_SAM_3"/>
    <property type="match status" value="1"/>
</dbReference>
<evidence type="ECO:0000313" key="9">
    <source>
        <dbReference type="EMBL" id="HIU11016.1"/>
    </source>
</evidence>
<dbReference type="InterPro" id="IPR010998">
    <property type="entry name" value="Integrase_recombinase_N"/>
</dbReference>
<dbReference type="InterPro" id="IPR050090">
    <property type="entry name" value="Tyrosine_recombinase_XerCD"/>
</dbReference>
<dbReference type="SUPFAM" id="SSF56349">
    <property type="entry name" value="DNA breaking-rejoining enzymes"/>
    <property type="match status" value="1"/>
</dbReference>
<dbReference type="GO" id="GO:0006310">
    <property type="term" value="P:DNA recombination"/>
    <property type="evidence" value="ECO:0007669"/>
    <property type="project" value="UniProtKB-KW"/>
</dbReference>
<evidence type="ECO:0000313" key="10">
    <source>
        <dbReference type="Proteomes" id="UP000824124"/>
    </source>
</evidence>
<keyword evidence="4 6" id="KW-0238">DNA-binding</keyword>
<dbReference type="GO" id="GO:0003677">
    <property type="term" value="F:DNA binding"/>
    <property type="evidence" value="ECO:0007669"/>
    <property type="project" value="UniProtKB-UniRule"/>
</dbReference>
<dbReference type="PROSITE" id="PS51898">
    <property type="entry name" value="TYR_RECOMBINASE"/>
    <property type="match status" value="1"/>
</dbReference>
<dbReference type="InterPro" id="IPR028259">
    <property type="entry name" value="AP2-like_int_N"/>
</dbReference>
<reference evidence="9" key="1">
    <citation type="submission" date="2020-10" db="EMBL/GenBank/DDBJ databases">
        <authorList>
            <person name="Gilroy R."/>
        </authorList>
    </citation>
    <scope>NUCLEOTIDE SEQUENCE</scope>
    <source>
        <strain evidence="9">2830</strain>
    </source>
</reference>
<dbReference type="PROSITE" id="PS51900">
    <property type="entry name" value="CB"/>
    <property type="match status" value="1"/>
</dbReference>
<name>A0A9D1HKM3_9FIRM</name>
<proteinExistence type="inferred from homology"/>
<dbReference type="CDD" id="cd01189">
    <property type="entry name" value="INT_ICEBs1_C_like"/>
    <property type="match status" value="1"/>
</dbReference>
<evidence type="ECO:0000256" key="1">
    <source>
        <dbReference type="ARBA" id="ARBA00003283"/>
    </source>
</evidence>
<dbReference type="EMBL" id="DVMH01000037">
    <property type="protein sequence ID" value="HIU11016.1"/>
    <property type="molecule type" value="Genomic_DNA"/>
</dbReference>
<reference evidence="9" key="2">
    <citation type="journal article" date="2021" name="PeerJ">
        <title>Extensive microbial diversity within the chicken gut microbiome revealed by metagenomics and culture.</title>
        <authorList>
            <person name="Gilroy R."/>
            <person name="Ravi A."/>
            <person name="Getino M."/>
            <person name="Pursley I."/>
            <person name="Horton D.L."/>
            <person name="Alikhan N.F."/>
            <person name="Baker D."/>
            <person name="Gharbi K."/>
            <person name="Hall N."/>
            <person name="Watson M."/>
            <person name="Adriaenssens E.M."/>
            <person name="Foster-Nyarko E."/>
            <person name="Jarju S."/>
            <person name="Secka A."/>
            <person name="Antonio M."/>
            <person name="Oren A."/>
            <person name="Chaudhuri R.R."/>
            <person name="La Ragione R."/>
            <person name="Hildebrand F."/>
            <person name="Pallen M.J."/>
        </authorList>
    </citation>
    <scope>NUCLEOTIDE SEQUENCE</scope>
    <source>
        <strain evidence="9">2830</strain>
    </source>
</reference>
<dbReference type="InterPro" id="IPR044068">
    <property type="entry name" value="CB"/>
</dbReference>
<sequence>MPAYKDDARGTWFVSFYYDDWQGEHKRKMKRGFASKKEALAWEREFLLRQSADPDMEFGDFVRLYLADKRGRLRESTWVSKIQIIDTKLLPFFARRKLTEIETHDVIAWQNEMLSYRSPEGEPYAPTYLRAMHNQLSAVFNHAVLYYGLKSNPAALAGSMGKESSRKIQFWTQEEYRRFIVTMQGREHSYLAFELLYWCGMRVGELLALTPADFDLSRPAVSISKSYQRLNQRDFITEPKTPKGIRIIQLPPFLAEEVRAYLAKQKTPPDARIFPFTKKRLHDEMRRGAAESGVKRIRIHDLRHSHISLLIDLGFSAVAIADRVGHESIDITYRYAHLFPSRQEEMVRRLESLHGEE</sequence>
<evidence type="ECO:0000259" key="7">
    <source>
        <dbReference type="PROSITE" id="PS51898"/>
    </source>
</evidence>
<dbReference type="AlphaFoldDB" id="A0A9D1HKM3"/>
<dbReference type="PANTHER" id="PTHR30349">
    <property type="entry name" value="PHAGE INTEGRASE-RELATED"/>
    <property type="match status" value="1"/>
</dbReference>
<dbReference type="InterPro" id="IPR013762">
    <property type="entry name" value="Integrase-like_cat_sf"/>
</dbReference>
<dbReference type="GO" id="GO:0015074">
    <property type="term" value="P:DNA integration"/>
    <property type="evidence" value="ECO:0007669"/>
    <property type="project" value="UniProtKB-KW"/>
</dbReference>
<keyword evidence="3" id="KW-0229">DNA integration</keyword>
<evidence type="ECO:0000256" key="3">
    <source>
        <dbReference type="ARBA" id="ARBA00022908"/>
    </source>
</evidence>
<dbReference type="Pfam" id="PF14657">
    <property type="entry name" value="Arm-DNA-bind_4"/>
    <property type="match status" value="1"/>
</dbReference>
<dbReference type="InterPro" id="IPR004107">
    <property type="entry name" value="Integrase_SAM-like_N"/>
</dbReference>
<feature type="domain" description="Tyr recombinase" evidence="7">
    <location>
        <begin position="166"/>
        <end position="348"/>
    </location>
</feature>
<evidence type="ECO:0000256" key="4">
    <source>
        <dbReference type="ARBA" id="ARBA00023125"/>
    </source>
</evidence>
<evidence type="ECO:0000259" key="8">
    <source>
        <dbReference type="PROSITE" id="PS51900"/>
    </source>
</evidence>
<dbReference type="PANTHER" id="PTHR30349:SF64">
    <property type="entry name" value="PROPHAGE INTEGRASE INTD-RELATED"/>
    <property type="match status" value="1"/>
</dbReference>
<feature type="domain" description="Core-binding (CB)" evidence="8">
    <location>
        <begin position="56"/>
        <end position="144"/>
    </location>
</feature>
<dbReference type="Pfam" id="PF00589">
    <property type="entry name" value="Phage_integrase"/>
    <property type="match status" value="1"/>
</dbReference>
<dbReference type="Proteomes" id="UP000824124">
    <property type="component" value="Unassembled WGS sequence"/>
</dbReference>
<comment type="caution">
    <text evidence="9">The sequence shown here is derived from an EMBL/GenBank/DDBJ whole genome shotgun (WGS) entry which is preliminary data.</text>
</comment>
<dbReference type="Gene3D" id="1.10.443.10">
    <property type="entry name" value="Intergrase catalytic core"/>
    <property type="match status" value="1"/>
</dbReference>
<dbReference type="InterPro" id="IPR002104">
    <property type="entry name" value="Integrase_catalytic"/>
</dbReference>
<evidence type="ECO:0000256" key="6">
    <source>
        <dbReference type="PROSITE-ProRule" id="PRU01248"/>
    </source>
</evidence>
<evidence type="ECO:0000256" key="5">
    <source>
        <dbReference type="ARBA" id="ARBA00023172"/>
    </source>
</evidence>
<dbReference type="Gene3D" id="1.10.150.130">
    <property type="match status" value="1"/>
</dbReference>
<protein>
    <submittedName>
        <fullName evidence="9">Site-specific integrase</fullName>
    </submittedName>
</protein>
<evidence type="ECO:0000256" key="2">
    <source>
        <dbReference type="ARBA" id="ARBA00008857"/>
    </source>
</evidence>
<comment type="function">
    <text evidence="1">Site-specific tyrosine recombinase, which acts by catalyzing the cutting and rejoining of the recombining DNA molecules.</text>
</comment>
<gene>
    <name evidence="9" type="ORF">IAB00_07280</name>
</gene>
<dbReference type="InterPro" id="IPR011010">
    <property type="entry name" value="DNA_brk_join_enz"/>
</dbReference>
<accession>A0A9D1HKM3</accession>
<organism evidence="9 10">
    <name type="scientific">Candidatus Avidehalobacter gallistercoris</name>
    <dbReference type="NCBI Taxonomy" id="2840694"/>
    <lineage>
        <taxon>Bacteria</taxon>
        <taxon>Bacillati</taxon>
        <taxon>Bacillota</taxon>
        <taxon>Clostridia</taxon>
        <taxon>Eubacteriales</taxon>
        <taxon>Peptococcaceae</taxon>
        <taxon>Peptococcaceae incertae sedis</taxon>
        <taxon>Candidatus Avidehalobacter</taxon>
    </lineage>
</organism>